<sequence length="240" mass="26477">MSRPAAQSSDIAILQSQSLTTLVQRELEMRIVSGGLLPGARLNEIELAGEFNVSRGPLREAFRALEQAGLLRTEKNRGVFVRAISLEEADEIYALRAVLDEYVGRQLAANIAAEGVRELRALIEAMGAASTARNLDEYTRLNLTLHDRMVELAGNRKLVDTYRRLVKELTLFRREALSADSNAIPTSTREHREIVSAIAARDVELAGRLMREHVERGRARMHAAVTAVDVAEGGAETHTP</sequence>
<dbReference type="Pfam" id="PF00392">
    <property type="entry name" value="GntR"/>
    <property type="match status" value="1"/>
</dbReference>
<dbReference type="SUPFAM" id="SSF48008">
    <property type="entry name" value="GntR ligand-binding domain-like"/>
    <property type="match status" value="1"/>
</dbReference>
<dbReference type="PANTHER" id="PTHR43537:SF5">
    <property type="entry name" value="UXU OPERON TRANSCRIPTIONAL REGULATOR"/>
    <property type="match status" value="1"/>
</dbReference>
<evidence type="ECO:0000313" key="5">
    <source>
        <dbReference type="EMBL" id="EHP39385.1"/>
    </source>
</evidence>
<dbReference type="PROSITE" id="PS50949">
    <property type="entry name" value="HTH_GNTR"/>
    <property type="match status" value="1"/>
</dbReference>
<evidence type="ECO:0000256" key="2">
    <source>
        <dbReference type="ARBA" id="ARBA00023125"/>
    </source>
</evidence>
<dbReference type="InterPro" id="IPR000524">
    <property type="entry name" value="Tscrpt_reg_HTH_GntR"/>
</dbReference>
<dbReference type="InterPro" id="IPR017723">
    <property type="entry name" value="Tscrpt_reg_AEP_util-assoc"/>
</dbReference>
<keyword evidence="1" id="KW-0805">Transcription regulation</keyword>
<gene>
    <name evidence="5" type="ORF">OR16_31529</name>
</gene>
<dbReference type="GO" id="GO:0003700">
    <property type="term" value="F:DNA-binding transcription factor activity"/>
    <property type="evidence" value="ECO:0007669"/>
    <property type="project" value="InterPro"/>
</dbReference>
<evidence type="ECO:0000256" key="3">
    <source>
        <dbReference type="ARBA" id="ARBA00023163"/>
    </source>
</evidence>
<dbReference type="NCBIfam" id="TIGR03338">
    <property type="entry name" value="phnR_burk"/>
    <property type="match status" value="1"/>
</dbReference>
<dbReference type="Gene3D" id="1.20.120.530">
    <property type="entry name" value="GntR ligand-binding domain-like"/>
    <property type="match status" value="1"/>
</dbReference>
<dbReference type="RefSeq" id="WP_006162119.1">
    <property type="nucleotide sequence ID" value="NZ_AHJE01000093.1"/>
</dbReference>
<dbReference type="GO" id="GO:0003677">
    <property type="term" value="F:DNA binding"/>
    <property type="evidence" value="ECO:0007669"/>
    <property type="project" value="UniProtKB-KW"/>
</dbReference>
<keyword evidence="5" id="KW-0378">Hydrolase</keyword>
<evidence type="ECO:0000313" key="6">
    <source>
        <dbReference type="Proteomes" id="UP000005808"/>
    </source>
</evidence>
<evidence type="ECO:0000256" key="1">
    <source>
        <dbReference type="ARBA" id="ARBA00023015"/>
    </source>
</evidence>
<dbReference type="EMBL" id="AHJE01000093">
    <property type="protein sequence ID" value="EHP39385.1"/>
    <property type="molecule type" value="Genomic_DNA"/>
</dbReference>
<dbReference type="Proteomes" id="UP000005808">
    <property type="component" value="Unassembled WGS sequence"/>
</dbReference>
<dbReference type="OrthoDB" id="8938888at2"/>
<dbReference type="SMART" id="SM00895">
    <property type="entry name" value="FCD"/>
    <property type="match status" value="1"/>
</dbReference>
<dbReference type="InterPro" id="IPR036388">
    <property type="entry name" value="WH-like_DNA-bd_sf"/>
</dbReference>
<name>H1SDK0_9BURK</name>
<keyword evidence="2" id="KW-0238">DNA-binding</keyword>
<accession>H1SDK0</accession>
<dbReference type="InterPro" id="IPR036390">
    <property type="entry name" value="WH_DNA-bd_sf"/>
</dbReference>
<dbReference type="InterPro" id="IPR011711">
    <property type="entry name" value="GntR_C"/>
</dbReference>
<dbReference type="PATRIC" id="fig|1127483.3.peg.6293"/>
<dbReference type="InterPro" id="IPR008920">
    <property type="entry name" value="TF_FadR/GntR_C"/>
</dbReference>
<evidence type="ECO:0000259" key="4">
    <source>
        <dbReference type="PROSITE" id="PS50949"/>
    </source>
</evidence>
<proteinExistence type="predicted"/>
<keyword evidence="3" id="KW-0804">Transcription</keyword>
<dbReference type="PANTHER" id="PTHR43537">
    <property type="entry name" value="TRANSCRIPTIONAL REGULATOR, GNTR FAMILY"/>
    <property type="match status" value="1"/>
</dbReference>
<dbReference type="SMART" id="SM00345">
    <property type="entry name" value="HTH_GNTR"/>
    <property type="match status" value="1"/>
</dbReference>
<organism evidence="5 6">
    <name type="scientific">Cupriavidus basilensis OR16</name>
    <dbReference type="NCBI Taxonomy" id="1127483"/>
    <lineage>
        <taxon>Bacteria</taxon>
        <taxon>Pseudomonadati</taxon>
        <taxon>Pseudomonadota</taxon>
        <taxon>Betaproteobacteria</taxon>
        <taxon>Burkholderiales</taxon>
        <taxon>Burkholderiaceae</taxon>
        <taxon>Cupriavidus</taxon>
    </lineage>
</organism>
<dbReference type="SUPFAM" id="SSF46785">
    <property type="entry name" value="Winged helix' DNA-binding domain"/>
    <property type="match status" value="1"/>
</dbReference>
<comment type="caution">
    <text evidence="5">The sequence shown here is derived from an EMBL/GenBank/DDBJ whole genome shotgun (WGS) entry which is preliminary data.</text>
</comment>
<protein>
    <submittedName>
        <fullName evidence="5">Phosphonoacetate hydrolase PhnA</fullName>
    </submittedName>
</protein>
<dbReference type="AlphaFoldDB" id="H1SDK0"/>
<dbReference type="Pfam" id="PF07729">
    <property type="entry name" value="FCD"/>
    <property type="match status" value="1"/>
</dbReference>
<dbReference type="CDD" id="cd07377">
    <property type="entry name" value="WHTH_GntR"/>
    <property type="match status" value="1"/>
</dbReference>
<feature type="domain" description="HTH gntR-type" evidence="4">
    <location>
        <begin position="17"/>
        <end position="84"/>
    </location>
</feature>
<dbReference type="GO" id="GO:0016787">
    <property type="term" value="F:hydrolase activity"/>
    <property type="evidence" value="ECO:0007669"/>
    <property type="project" value="UniProtKB-KW"/>
</dbReference>
<dbReference type="Gene3D" id="1.10.10.10">
    <property type="entry name" value="Winged helix-like DNA-binding domain superfamily/Winged helix DNA-binding domain"/>
    <property type="match status" value="1"/>
</dbReference>
<reference evidence="5 6" key="1">
    <citation type="journal article" date="2012" name="J. Bacteriol.">
        <title>De Novo Genome Project of Cupriavidus basilensis OR16.</title>
        <authorList>
            <person name="Cserhati M."/>
            <person name="Kriszt B."/>
            <person name="Szoboszlay S."/>
            <person name="Toth A."/>
            <person name="Szabo I."/>
            <person name="Tancsics A."/>
            <person name="Nagy I."/>
            <person name="Horvath B."/>
            <person name="Nagy I."/>
            <person name="Kukolya J."/>
        </authorList>
    </citation>
    <scope>NUCLEOTIDE SEQUENCE [LARGE SCALE GENOMIC DNA]</scope>
    <source>
        <strain evidence="5 6">OR16</strain>
    </source>
</reference>